<dbReference type="InterPro" id="IPR053737">
    <property type="entry name" value="Type_II_TA_Toxin"/>
</dbReference>
<name>A0ABV0JVI6_9CYAN</name>
<comment type="caution">
    <text evidence="2">The sequence shown here is derived from an EMBL/GenBank/DDBJ whole genome shotgun (WGS) entry which is preliminary data.</text>
</comment>
<dbReference type="PANTHER" id="PTHR39426">
    <property type="entry name" value="HOMOLOGY TO DEATH-ON-CURING PROTEIN OF PHAGE P1"/>
    <property type="match status" value="1"/>
</dbReference>
<dbReference type="InterPro" id="IPR006440">
    <property type="entry name" value="Doc"/>
</dbReference>
<dbReference type="InterPro" id="IPR036597">
    <property type="entry name" value="Fido-like_dom_sf"/>
</dbReference>
<dbReference type="Pfam" id="PF02661">
    <property type="entry name" value="Fic"/>
    <property type="match status" value="1"/>
</dbReference>
<sequence length="129" mass="14127">MKEPEWVPETAVSAIHEELIAEHGGKAGLRDSGLLSASLARPRHLFSYSENATLFDLAAAYGYGLAKNHSFVDGNKRIALAVIDVFLRLNGYKLVAPEPEAVVMMNYLVEGVENQDSLAVWIAENSQKL</sequence>
<accession>A0ABV0JVI6</accession>
<dbReference type="Proteomes" id="UP001442494">
    <property type="component" value="Unassembled WGS sequence"/>
</dbReference>
<dbReference type="InterPro" id="IPR003812">
    <property type="entry name" value="Fido"/>
</dbReference>
<reference evidence="2 3" key="1">
    <citation type="submission" date="2022-04" db="EMBL/GenBank/DDBJ databases">
        <title>Positive selection, recombination, and allopatry shape intraspecific diversity of widespread and dominant cyanobacteria.</title>
        <authorList>
            <person name="Wei J."/>
            <person name="Shu W."/>
            <person name="Hu C."/>
        </authorList>
    </citation>
    <scope>NUCLEOTIDE SEQUENCE [LARGE SCALE GENOMIC DNA]</scope>
    <source>
        <strain evidence="2 3">GB2-A5</strain>
    </source>
</reference>
<dbReference type="EMBL" id="JAMPKK010000072">
    <property type="protein sequence ID" value="MEP0867475.1"/>
    <property type="molecule type" value="Genomic_DNA"/>
</dbReference>
<dbReference type="NCBIfam" id="TIGR01550">
    <property type="entry name" value="DOC_P1"/>
    <property type="match status" value="1"/>
</dbReference>
<dbReference type="RefSeq" id="WP_190419251.1">
    <property type="nucleotide sequence ID" value="NZ_JAMPKK010000072.1"/>
</dbReference>
<protein>
    <submittedName>
        <fullName evidence="2">Type II toxin-antitoxin system death-on-curing family toxin</fullName>
    </submittedName>
</protein>
<dbReference type="PANTHER" id="PTHR39426:SF1">
    <property type="entry name" value="HOMOLOGY TO DEATH-ON-CURING PROTEIN OF PHAGE P1"/>
    <property type="match status" value="1"/>
</dbReference>
<evidence type="ECO:0000313" key="2">
    <source>
        <dbReference type="EMBL" id="MEP0867475.1"/>
    </source>
</evidence>
<organism evidence="2 3">
    <name type="scientific">Funiculus sociatus GB2-A5</name>
    <dbReference type="NCBI Taxonomy" id="2933946"/>
    <lineage>
        <taxon>Bacteria</taxon>
        <taxon>Bacillati</taxon>
        <taxon>Cyanobacteriota</taxon>
        <taxon>Cyanophyceae</taxon>
        <taxon>Coleofasciculales</taxon>
        <taxon>Coleofasciculaceae</taxon>
        <taxon>Funiculus</taxon>
    </lineage>
</organism>
<feature type="domain" description="Fido" evidence="1">
    <location>
        <begin position="7"/>
        <end position="129"/>
    </location>
</feature>
<evidence type="ECO:0000259" key="1">
    <source>
        <dbReference type="PROSITE" id="PS51459"/>
    </source>
</evidence>
<proteinExistence type="predicted"/>
<gene>
    <name evidence="2" type="ORF">NDI37_23780</name>
</gene>
<dbReference type="PIRSF" id="PIRSF018297">
    <property type="entry name" value="Doc"/>
    <property type="match status" value="1"/>
</dbReference>
<dbReference type="PROSITE" id="PS51459">
    <property type="entry name" value="FIDO"/>
    <property type="match status" value="1"/>
</dbReference>
<dbReference type="SUPFAM" id="SSF140931">
    <property type="entry name" value="Fic-like"/>
    <property type="match status" value="1"/>
</dbReference>
<dbReference type="Gene3D" id="1.20.120.1870">
    <property type="entry name" value="Fic/DOC protein, Fido domain"/>
    <property type="match status" value="1"/>
</dbReference>
<keyword evidence="3" id="KW-1185">Reference proteome</keyword>
<evidence type="ECO:0000313" key="3">
    <source>
        <dbReference type="Proteomes" id="UP001442494"/>
    </source>
</evidence>